<accession>A0A383D1W4</accession>
<dbReference type="CDD" id="cd06561">
    <property type="entry name" value="AlkD_like"/>
    <property type="match status" value="1"/>
</dbReference>
<dbReference type="InterPro" id="IPR016024">
    <property type="entry name" value="ARM-type_fold"/>
</dbReference>
<gene>
    <name evidence="1" type="ORF">METZ01_LOCUS491107</name>
</gene>
<dbReference type="PANTHER" id="PTHR34070">
    <property type="entry name" value="ARMADILLO-TYPE FOLD"/>
    <property type="match status" value="1"/>
</dbReference>
<proteinExistence type="predicted"/>
<dbReference type="Gene3D" id="1.25.10.90">
    <property type="match status" value="1"/>
</dbReference>
<dbReference type="EMBL" id="UINC01213469">
    <property type="protein sequence ID" value="SVE38253.1"/>
    <property type="molecule type" value="Genomic_DNA"/>
</dbReference>
<dbReference type="Pfam" id="PF08713">
    <property type="entry name" value="DNA_alkylation"/>
    <property type="match status" value="1"/>
</dbReference>
<organism evidence="1">
    <name type="scientific">marine metagenome</name>
    <dbReference type="NCBI Taxonomy" id="408172"/>
    <lineage>
        <taxon>unclassified sequences</taxon>
        <taxon>metagenomes</taxon>
        <taxon>ecological metagenomes</taxon>
    </lineage>
</organism>
<sequence length="188" mass="22565">RLIAKKHIDISITDMKTLIQSKYHEERFLGLIILVNKYAKTKDKKNRNQLYKIYVSSFKYINNWNLVDVTCPHVTGKHLIDKDRTILYKWAKSEDLWTKRIAMVSTFSFIRKNDLEDTFKIAEILLQDKHDLIHKAVGWMLREAGKRDIKKEEAFLKKHYKTMPRTMLRYSIEKFPETKRQKYLKGTI</sequence>
<name>A0A383D1W4_9ZZZZ</name>
<protein>
    <recommendedName>
        <fullName evidence="2">DNA alkylation repair protein</fullName>
    </recommendedName>
</protein>
<dbReference type="AlphaFoldDB" id="A0A383D1W4"/>
<dbReference type="SUPFAM" id="SSF48371">
    <property type="entry name" value="ARM repeat"/>
    <property type="match status" value="1"/>
</dbReference>
<feature type="non-terminal residue" evidence="1">
    <location>
        <position position="1"/>
    </location>
</feature>
<evidence type="ECO:0008006" key="2">
    <source>
        <dbReference type="Google" id="ProtNLM"/>
    </source>
</evidence>
<reference evidence="1" key="1">
    <citation type="submission" date="2018-05" db="EMBL/GenBank/DDBJ databases">
        <authorList>
            <person name="Lanie J.A."/>
            <person name="Ng W.-L."/>
            <person name="Kazmierczak K.M."/>
            <person name="Andrzejewski T.M."/>
            <person name="Davidsen T.M."/>
            <person name="Wayne K.J."/>
            <person name="Tettelin H."/>
            <person name="Glass J.I."/>
            <person name="Rusch D."/>
            <person name="Podicherti R."/>
            <person name="Tsui H.-C.T."/>
            <person name="Winkler M.E."/>
        </authorList>
    </citation>
    <scope>NUCLEOTIDE SEQUENCE</scope>
</reference>
<evidence type="ECO:0000313" key="1">
    <source>
        <dbReference type="EMBL" id="SVE38253.1"/>
    </source>
</evidence>
<dbReference type="PANTHER" id="PTHR34070:SF1">
    <property type="entry name" value="DNA ALKYLATION REPAIR PROTEIN"/>
    <property type="match status" value="1"/>
</dbReference>
<dbReference type="InterPro" id="IPR014825">
    <property type="entry name" value="DNA_alkylation"/>
</dbReference>